<comment type="subunit">
    <text evidence="3">Monomer. Associates with the 60S ribosomal subunit.</text>
</comment>
<dbReference type="NCBIfam" id="TIGR00323">
    <property type="entry name" value="eIF-6"/>
    <property type="match status" value="1"/>
</dbReference>
<comment type="subcellular location">
    <subcellularLocation>
        <location evidence="3">Cytoplasm</location>
    </subcellularLocation>
    <subcellularLocation>
        <location evidence="3">Nucleus</location>
        <location evidence="3">Nucleolus</location>
    </subcellularLocation>
    <text evidence="3">Shuttles between cytoplasm and nucleus/nucleolus.</text>
</comment>
<dbReference type="Proteomes" id="UP001057375">
    <property type="component" value="Unassembled WGS sequence"/>
</dbReference>
<dbReference type="HAMAP" id="MF_00032">
    <property type="entry name" value="eIF_6"/>
    <property type="match status" value="1"/>
</dbReference>
<dbReference type="Pfam" id="PF01912">
    <property type="entry name" value="eIF-6"/>
    <property type="match status" value="1"/>
</dbReference>
<protein>
    <recommendedName>
        <fullName evidence="3">Eukaryotic translation initiation factor 6</fullName>
        <shortName evidence="3">eIF-6</shortName>
    </recommendedName>
</protein>
<accession>A0ABQ5KIH6</accession>
<name>A0ABQ5KIH6_9EUKA</name>
<evidence type="ECO:0000256" key="2">
    <source>
        <dbReference type="ARBA" id="ARBA00022917"/>
    </source>
</evidence>
<reference evidence="4" key="1">
    <citation type="submission" date="2022-03" db="EMBL/GenBank/DDBJ databases">
        <title>Draft genome sequence of Aduncisulcus paluster, a free-living microaerophilic Fornicata.</title>
        <authorList>
            <person name="Yuyama I."/>
            <person name="Kume K."/>
            <person name="Tamura T."/>
            <person name="Inagaki Y."/>
            <person name="Hashimoto T."/>
        </authorList>
    </citation>
    <scope>NUCLEOTIDE SEQUENCE</scope>
    <source>
        <strain evidence="4">NY0171</strain>
    </source>
</reference>
<evidence type="ECO:0000256" key="1">
    <source>
        <dbReference type="ARBA" id="ARBA00022540"/>
    </source>
</evidence>
<proteinExistence type="inferred from homology"/>
<sequence length="246" mass="26599">MAHRCHFESTNEIGAFSLLTNSYCLVTGAATENFYSVFERELKGHIPVVHTYIAESTVIGRLCVGNKHGLLVPHNTTDQELLHLRNSLPDSVTVQRVEERLSALGNVICCNDSVAIIHPGLEKETEEIIADVLEVEVFRRTVAGEALVGTYCSCTNVGAIVHPLTSIEEQKEIATLLQVPVKAGTINRGSALVGAGIVANDWTAFVGTSTTATEINAITTLFKLRHETVTSALLEDIEMAMLEGSL</sequence>
<dbReference type="Gene3D" id="3.75.10.10">
    <property type="entry name" value="L-arginine/glycine Amidinotransferase, Chain A"/>
    <property type="match status" value="1"/>
</dbReference>
<evidence type="ECO:0000313" key="5">
    <source>
        <dbReference type="Proteomes" id="UP001057375"/>
    </source>
</evidence>
<dbReference type="InterPro" id="IPR002769">
    <property type="entry name" value="eIF6"/>
</dbReference>
<comment type="similarity">
    <text evidence="3">Belongs to the eIF-6 family.</text>
</comment>
<evidence type="ECO:0000256" key="3">
    <source>
        <dbReference type="HAMAP-Rule" id="MF_03132"/>
    </source>
</evidence>
<keyword evidence="3" id="KW-0539">Nucleus</keyword>
<keyword evidence="3" id="KW-0690">Ribosome biogenesis</keyword>
<keyword evidence="5" id="KW-1185">Reference proteome</keyword>
<comment type="function">
    <text evidence="3">Binds to the 60S ribosomal subunit and prevents its association with the 40S ribosomal subunit to form the 80S initiation complex in the cytoplasm. May also be involved in ribosome biogenesis.</text>
</comment>
<dbReference type="EMBL" id="BQXS01009971">
    <property type="protein sequence ID" value="GKT32329.1"/>
    <property type="molecule type" value="Genomic_DNA"/>
</dbReference>
<dbReference type="PIRSF" id="PIRSF006413">
    <property type="entry name" value="IF-6"/>
    <property type="match status" value="1"/>
</dbReference>
<dbReference type="CDD" id="cd00527">
    <property type="entry name" value="IF6"/>
    <property type="match status" value="1"/>
</dbReference>
<dbReference type="PANTHER" id="PTHR10784">
    <property type="entry name" value="TRANSLATION INITIATION FACTOR 6"/>
    <property type="match status" value="1"/>
</dbReference>
<keyword evidence="1 3" id="KW-0396">Initiation factor</keyword>
<gene>
    <name evidence="3" type="primary">EIF6</name>
    <name evidence="4" type="ORF">ADUPG1_006509</name>
</gene>
<dbReference type="GO" id="GO:0003743">
    <property type="term" value="F:translation initiation factor activity"/>
    <property type="evidence" value="ECO:0007669"/>
    <property type="project" value="UniProtKB-KW"/>
</dbReference>
<comment type="caution">
    <text evidence="4">The sequence shown here is derived from an EMBL/GenBank/DDBJ whole genome shotgun (WGS) entry which is preliminary data.</text>
</comment>
<keyword evidence="3" id="KW-0963">Cytoplasm</keyword>
<evidence type="ECO:0000313" key="4">
    <source>
        <dbReference type="EMBL" id="GKT32329.1"/>
    </source>
</evidence>
<keyword evidence="2 3" id="KW-0648">Protein biosynthesis</keyword>
<dbReference type="SUPFAM" id="SSF55909">
    <property type="entry name" value="Pentein"/>
    <property type="match status" value="1"/>
</dbReference>
<dbReference type="SMART" id="SM00654">
    <property type="entry name" value="eIF6"/>
    <property type="match status" value="1"/>
</dbReference>
<organism evidence="4 5">
    <name type="scientific">Aduncisulcus paluster</name>
    <dbReference type="NCBI Taxonomy" id="2918883"/>
    <lineage>
        <taxon>Eukaryota</taxon>
        <taxon>Metamonada</taxon>
        <taxon>Carpediemonas-like organisms</taxon>
        <taxon>Aduncisulcus</taxon>
    </lineage>
</organism>